<name>D3FBA3_CONWI</name>
<dbReference type="Proteomes" id="UP000008229">
    <property type="component" value="Chromosome"/>
</dbReference>
<evidence type="ECO:0000313" key="2">
    <source>
        <dbReference type="Proteomes" id="UP000008229"/>
    </source>
</evidence>
<dbReference type="SUPFAM" id="SSF53850">
    <property type="entry name" value="Periplasmic binding protein-like II"/>
    <property type="match status" value="1"/>
</dbReference>
<dbReference type="KEGG" id="cwo:Cwoe_4883"/>
<sequence precursor="true">MRRMLMVGAVIGALAVAGCGSSDDDGGGGSGSAGGVTEVTFWHGQNDITQRALERLVDEFNATHPSIKVDANSGGVLADEMLTKLTASLAGDSYPDVAYVFGSDLANISRSDKVQNLTEAVAEPGWRWNDFWQGEREGATVDGRVRAVPALADNLGIIYNKRLFDDAGVAYPEADWTWDDFRATAKQLTDEGKGQFGYSWPGGGGEDTTWRLWPMIWQQGGDILTPDGSRAAFNSPAGVRALELIGEMATDDKSIFVDSDPNGERAIRLFQGGKLAMIEAGPWVLPDVIDAKVDYGAQRLPGFDGDHTTIAGADNWVLFDNGDERSRAAQEFIQWLTAERQDLAWVAATQSLPLRRSTEETAEYRRLASRVPGTDVFAMSLDTARARPSLEVYPEISKAVAEGVVAVLLGRADAQEALDAAAQRADAVLAGAGAGG</sequence>
<dbReference type="STRING" id="469383.Cwoe_4883"/>
<dbReference type="CDD" id="cd14748">
    <property type="entry name" value="PBP2_UgpB"/>
    <property type="match status" value="1"/>
</dbReference>
<dbReference type="InterPro" id="IPR050490">
    <property type="entry name" value="Bact_solute-bd_prot1"/>
</dbReference>
<dbReference type="PROSITE" id="PS51257">
    <property type="entry name" value="PROKAR_LIPOPROTEIN"/>
    <property type="match status" value="1"/>
</dbReference>
<dbReference type="AlphaFoldDB" id="D3FBA3"/>
<reference evidence="2" key="2">
    <citation type="submission" date="2010-01" db="EMBL/GenBank/DDBJ databases">
        <title>The complete genome of Conexibacter woesei DSM 14684.</title>
        <authorList>
            <consortium name="US DOE Joint Genome Institute (JGI-PGF)"/>
            <person name="Lucas S."/>
            <person name="Copeland A."/>
            <person name="Lapidus A."/>
            <person name="Glavina del Rio T."/>
            <person name="Dalin E."/>
            <person name="Tice H."/>
            <person name="Bruce D."/>
            <person name="Goodwin L."/>
            <person name="Pitluck S."/>
            <person name="Kyrpides N."/>
            <person name="Mavromatis K."/>
            <person name="Ivanova N."/>
            <person name="Mikhailova N."/>
            <person name="Chertkov O."/>
            <person name="Brettin T."/>
            <person name="Detter J.C."/>
            <person name="Han C."/>
            <person name="Larimer F."/>
            <person name="Land M."/>
            <person name="Hauser L."/>
            <person name="Markowitz V."/>
            <person name="Cheng J.-F."/>
            <person name="Hugenholtz P."/>
            <person name="Woyke T."/>
            <person name="Wu D."/>
            <person name="Pukall R."/>
            <person name="Steenblock K."/>
            <person name="Schneider S."/>
            <person name="Klenk H.-P."/>
            <person name="Eisen J.A."/>
        </authorList>
    </citation>
    <scope>NUCLEOTIDE SEQUENCE [LARGE SCALE GENOMIC DNA]</scope>
    <source>
        <strain evidence="2">DSM 14684 / CIP 108061 / JCM 11494 / NBRC 100937 / ID131577</strain>
    </source>
</reference>
<organism evidence="1 2">
    <name type="scientific">Conexibacter woesei (strain DSM 14684 / CCUG 47730 / CIP 108061 / JCM 11494 / NBRC 100937 / ID131577)</name>
    <dbReference type="NCBI Taxonomy" id="469383"/>
    <lineage>
        <taxon>Bacteria</taxon>
        <taxon>Bacillati</taxon>
        <taxon>Actinomycetota</taxon>
        <taxon>Thermoleophilia</taxon>
        <taxon>Solirubrobacterales</taxon>
        <taxon>Conexibacteraceae</taxon>
        <taxon>Conexibacter</taxon>
    </lineage>
</organism>
<protein>
    <submittedName>
        <fullName evidence="1">Extracellular solute-binding protein family 1</fullName>
    </submittedName>
</protein>
<dbReference type="Gene3D" id="3.40.190.10">
    <property type="entry name" value="Periplasmic binding protein-like II"/>
    <property type="match status" value="1"/>
</dbReference>
<dbReference type="PANTHER" id="PTHR43649:SF30">
    <property type="entry name" value="ABC TRANSPORTER SUBSTRATE-BINDING PROTEIN"/>
    <property type="match status" value="1"/>
</dbReference>
<reference evidence="1 2" key="1">
    <citation type="journal article" date="2010" name="Stand. Genomic Sci.">
        <title>Complete genome sequence of Conexibacter woesei type strain (ID131577).</title>
        <authorList>
            <person name="Pukall R."/>
            <person name="Lapidus A."/>
            <person name="Glavina Del Rio T."/>
            <person name="Copeland A."/>
            <person name="Tice H."/>
            <person name="Cheng J.-F."/>
            <person name="Lucas S."/>
            <person name="Chen F."/>
            <person name="Nolan M."/>
            <person name="Bruce D."/>
            <person name="Goodwin L."/>
            <person name="Pitluck S."/>
            <person name="Mavromatis K."/>
            <person name="Ivanova N."/>
            <person name="Ovchinnikova G."/>
            <person name="Pati A."/>
            <person name="Chen A."/>
            <person name="Palaniappan K."/>
            <person name="Land M."/>
            <person name="Hauser L."/>
            <person name="Chang Y.-J."/>
            <person name="Jeffries C.D."/>
            <person name="Chain P."/>
            <person name="Meincke L."/>
            <person name="Sims D."/>
            <person name="Brettin T."/>
            <person name="Detter J.C."/>
            <person name="Rohde M."/>
            <person name="Goeker M."/>
            <person name="Bristow J."/>
            <person name="Eisen J.A."/>
            <person name="Markowitz V."/>
            <person name="Kyrpides N.C."/>
            <person name="Klenk H.-P."/>
            <person name="Hugenholtz P."/>
        </authorList>
    </citation>
    <scope>NUCLEOTIDE SEQUENCE [LARGE SCALE GENOMIC DNA]</scope>
    <source>
        <strain evidence="2">DSM 14684 / CIP 108061 / JCM 11494 / NBRC 100937 / ID131577</strain>
    </source>
</reference>
<dbReference type="Pfam" id="PF01547">
    <property type="entry name" value="SBP_bac_1"/>
    <property type="match status" value="1"/>
</dbReference>
<dbReference type="RefSeq" id="WP_012936346.1">
    <property type="nucleotide sequence ID" value="NC_013739.1"/>
</dbReference>
<dbReference type="HOGENOM" id="CLU_031285_10_5_11"/>
<proteinExistence type="predicted"/>
<dbReference type="OrthoDB" id="2644341at2"/>
<dbReference type="PANTHER" id="PTHR43649">
    <property type="entry name" value="ARABINOSE-BINDING PROTEIN-RELATED"/>
    <property type="match status" value="1"/>
</dbReference>
<dbReference type="InterPro" id="IPR006059">
    <property type="entry name" value="SBP"/>
</dbReference>
<dbReference type="eggNOG" id="COG1653">
    <property type="taxonomic scope" value="Bacteria"/>
</dbReference>
<evidence type="ECO:0000313" key="1">
    <source>
        <dbReference type="EMBL" id="ADB53295.1"/>
    </source>
</evidence>
<keyword evidence="2" id="KW-1185">Reference proteome</keyword>
<gene>
    <name evidence="1" type="ordered locus">Cwoe_4883</name>
</gene>
<dbReference type="EMBL" id="CP001854">
    <property type="protein sequence ID" value="ADB53295.1"/>
    <property type="molecule type" value="Genomic_DNA"/>
</dbReference>
<accession>D3FBA3</accession>